<dbReference type="RefSeq" id="XP_016506789.1">
    <property type="nucleotide sequence ID" value="XM_016651303.1"/>
</dbReference>
<evidence type="ECO:0008006" key="2">
    <source>
        <dbReference type="Google" id="ProtNLM"/>
    </source>
</evidence>
<reference evidence="1" key="1">
    <citation type="submission" date="2025-08" db="UniProtKB">
        <authorList>
            <consortium name="RefSeq"/>
        </authorList>
    </citation>
    <scope>IDENTIFICATION</scope>
</reference>
<dbReference type="OrthoDB" id="1303354at2759"/>
<accession>A0A1S4D0J1</accession>
<gene>
    <name evidence="1" type="primary">LOC107824517</name>
</gene>
<dbReference type="PANTHER" id="PTHR33710">
    <property type="entry name" value="BNAC02G09200D PROTEIN"/>
    <property type="match status" value="1"/>
</dbReference>
<sequence length="238" mass="27476">MTSRGLIESAKKIDWVFVNGEWIDTMQQYKTHALPEGVSDHCPFVVEMIQTQEKKGKAFRYCNIWSKHPDFLHIVEEGWAMQVEGCKIYQVVKKLKALKQKLKILHKRNFSNVINEANKDREEVHKLQAMLQQTPLDQNLQQQEKDARDKFRESSLMAENFLMQRNPEKIADVFVSYYKKLLGSNGGTRGKEIKKAMFSINVNKSPVPDGYGVGFYRDAWKVVGKDITDVVIEFSSNG</sequence>
<dbReference type="PaxDb" id="4097-A0A1S4D0J1"/>
<protein>
    <recommendedName>
        <fullName evidence="2">Craniofacial development protein 2-like</fullName>
    </recommendedName>
</protein>
<evidence type="ECO:0000313" key="1">
    <source>
        <dbReference type="RefSeq" id="XP_016506789.1"/>
    </source>
</evidence>
<dbReference type="SUPFAM" id="SSF56219">
    <property type="entry name" value="DNase I-like"/>
    <property type="match status" value="1"/>
</dbReference>
<dbReference type="PANTHER" id="PTHR33710:SF89">
    <property type="match status" value="1"/>
</dbReference>
<proteinExistence type="predicted"/>
<name>A0A1S4D0J1_TOBAC</name>
<dbReference type="AlphaFoldDB" id="A0A1S4D0J1"/>
<dbReference type="KEGG" id="nta:107824517"/>
<organism evidence="1">
    <name type="scientific">Nicotiana tabacum</name>
    <name type="common">Common tobacco</name>
    <dbReference type="NCBI Taxonomy" id="4097"/>
    <lineage>
        <taxon>Eukaryota</taxon>
        <taxon>Viridiplantae</taxon>
        <taxon>Streptophyta</taxon>
        <taxon>Embryophyta</taxon>
        <taxon>Tracheophyta</taxon>
        <taxon>Spermatophyta</taxon>
        <taxon>Magnoliopsida</taxon>
        <taxon>eudicotyledons</taxon>
        <taxon>Gunneridae</taxon>
        <taxon>Pentapetalae</taxon>
        <taxon>asterids</taxon>
        <taxon>lamiids</taxon>
        <taxon>Solanales</taxon>
        <taxon>Solanaceae</taxon>
        <taxon>Nicotianoideae</taxon>
        <taxon>Nicotianeae</taxon>
        <taxon>Nicotiana</taxon>
    </lineage>
</organism>
<dbReference type="InterPro" id="IPR036691">
    <property type="entry name" value="Endo/exonu/phosph_ase_sf"/>
</dbReference>